<proteinExistence type="predicted"/>
<accession>A0A1X1CR00</accession>
<evidence type="ECO:0000313" key="1">
    <source>
        <dbReference type="EMBL" id="ORM66822.1"/>
    </source>
</evidence>
<dbReference type="OrthoDB" id="6540817at2"/>
<name>A0A1X1CR00_9GAMM</name>
<dbReference type="EMBL" id="MLFR01000032">
    <property type="protein sequence ID" value="ORM66822.1"/>
    <property type="molecule type" value="Genomic_DNA"/>
</dbReference>
<dbReference type="RefSeq" id="WP_084937056.1">
    <property type="nucleotide sequence ID" value="NZ_MLFR01000032.1"/>
</dbReference>
<comment type="caution">
    <text evidence="1">The sequence shown here is derived from an EMBL/GenBank/DDBJ whole genome shotgun (WGS) entry which is preliminary data.</text>
</comment>
<protein>
    <submittedName>
        <fullName evidence="1">Uncharacterized protein</fullName>
    </submittedName>
</protein>
<reference evidence="1 2" key="1">
    <citation type="journal article" date="2017" name="Antonie Van Leeuwenhoek">
        <title>Phylogenomic resolution of the bacterial genus Pantoea and its relationship with Erwinia and Tatumella.</title>
        <authorList>
            <person name="Palmer M."/>
            <person name="Steenkamp E.T."/>
            <person name="Coetzee M.P."/>
            <person name="Chan W.Y."/>
            <person name="van Zyl E."/>
            <person name="De Maayer P."/>
            <person name="Coutinho T.A."/>
            <person name="Blom J."/>
            <person name="Smits T.H."/>
            <person name="Duffy B."/>
            <person name="Venter S.N."/>
        </authorList>
    </citation>
    <scope>NUCLEOTIDE SEQUENCE [LARGE SCALE GENOMIC DNA]</scope>
    <source>
        <strain evidence="1 2">LMG 26275</strain>
    </source>
</reference>
<organism evidence="1 2">
    <name type="scientific">Pantoea rwandensis</name>
    <dbReference type="NCBI Taxonomy" id="1076550"/>
    <lineage>
        <taxon>Bacteria</taxon>
        <taxon>Pseudomonadati</taxon>
        <taxon>Pseudomonadota</taxon>
        <taxon>Gammaproteobacteria</taxon>
        <taxon>Enterobacterales</taxon>
        <taxon>Erwiniaceae</taxon>
        <taxon>Pantoea</taxon>
    </lineage>
</organism>
<gene>
    <name evidence="1" type="ORF">HA51_22270</name>
</gene>
<dbReference type="AlphaFoldDB" id="A0A1X1CR00"/>
<evidence type="ECO:0000313" key="2">
    <source>
        <dbReference type="Proteomes" id="UP000193558"/>
    </source>
</evidence>
<dbReference type="Proteomes" id="UP000193558">
    <property type="component" value="Unassembled WGS sequence"/>
</dbReference>
<sequence length="67" mass="7886">MKLPLFNFIPHAHAWHHIRISRKGAISPSGRHYFSTHVEAQCKRCGERLHKVYYRDISDAQACRWLG</sequence>